<proteinExistence type="predicted"/>
<protein>
    <submittedName>
        <fullName evidence="1">Sulfurtransferase complex subunit TusB</fullName>
    </submittedName>
</protein>
<dbReference type="AlphaFoldDB" id="A0A520RVR9"/>
<dbReference type="GO" id="GO:1990228">
    <property type="term" value="C:sulfurtransferase complex"/>
    <property type="evidence" value="ECO:0007669"/>
    <property type="project" value="TreeGrafter"/>
</dbReference>
<reference evidence="1 2" key="1">
    <citation type="submission" date="2019-02" db="EMBL/GenBank/DDBJ databases">
        <title>Prokaryotic population dynamics and viral predation in marine succession experiment using metagenomics: the confinement effect.</title>
        <authorList>
            <person name="Haro-Moreno J.M."/>
            <person name="Rodriguez-Valera F."/>
            <person name="Lopez-Perez M."/>
        </authorList>
    </citation>
    <scope>NUCLEOTIDE SEQUENCE [LARGE SCALE GENOMIC DNA]</scope>
    <source>
        <strain evidence="1">MED-G158</strain>
    </source>
</reference>
<dbReference type="EMBL" id="SHAH01000107">
    <property type="protein sequence ID" value="RZO74277.1"/>
    <property type="molecule type" value="Genomic_DNA"/>
</dbReference>
<dbReference type="InterPro" id="IPR027396">
    <property type="entry name" value="DsrEFH-like"/>
</dbReference>
<gene>
    <name evidence="1" type="primary">dsrH</name>
    <name evidence="1" type="ORF">EVA69_06120</name>
</gene>
<keyword evidence="1" id="KW-0808">Transferase</keyword>
<name>A0A520RVR9_9GAMM</name>
<dbReference type="Proteomes" id="UP000320404">
    <property type="component" value="Unassembled WGS sequence"/>
</dbReference>
<dbReference type="PANTHER" id="PTHR37526">
    <property type="entry name" value="PROTEIN TUSB"/>
    <property type="match status" value="1"/>
</dbReference>
<accession>A0A520RVR9</accession>
<comment type="caution">
    <text evidence="1">The sequence shown here is derived from an EMBL/GenBank/DDBJ whole genome shotgun (WGS) entry which is preliminary data.</text>
</comment>
<dbReference type="InterPro" id="IPR007215">
    <property type="entry name" value="Sulphur_relay_TusB/DsrH"/>
</dbReference>
<organism evidence="1 2">
    <name type="scientific">OM182 bacterium</name>
    <dbReference type="NCBI Taxonomy" id="2510334"/>
    <lineage>
        <taxon>Bacteria</taxon>
        <taxon>Pseudomonadati</taxon>
        <taxon>Pseudomonadota</taxon>
        <taxon>Gammaproteobacteria</taxon>
        <taxon>OMG group</taxon>
        <taxon>OM182 clade</taxon>
    </lineage>
</organism>
<sequence>MSSLHTISRSSQHELLQACLKIINPGDEILFIEDGVYYCCDKKSLSLISRDNYVYGLREDLVARGLRDKQDALVEVVGYHKFVELTVQHSKTVSWF</sequence>
<evidence type="ECO:0000313" key="1">
    <source>
        <dbReference type="EMBL" id="RZO74277.1"/>
    </source>
</evidence>
<dbReference type="PANTHER" id="PTHR37526:SF1">
    <property type="entry name" value="PROTEIN TUSB"/>
    <property type="match status" value="1"/>
</dbReference>
<dbReference type="GO" id="GO:0002143">
    <property type="term" value="P:tRNA wobble position uridine thiolation"/>
    <property type="evidence" value="ECO:0007669"/>
    <property type="project" value="InterPro"/>
</dbReference>
<dbReference type="Gene3D" id="3.40.1260.10">
    <property type="entry name" value="DsrEFH-like"/>
    <property type="match status" value="1"/>
</dbReference>
<dbReference type="SUPFAM" id="SSF75169">
    <property type="entry name" value="DsrEFH-like"/>
    <property type="match status" value="1"/>
</dbReference>
<dbReference type="NCBIfam" id="TIGR03011">
    <property type="entry name" value="sulf_tusB_dsrH"/>
    <property type="match status" value="1"/>
</dbReference>
<dbReference type="Pfam" id="PF04077">
    <property type="entry name" value="DsrH"/>
    <property type="match status" value="1"/>
</dbReference>
<dbReference type="GO" id="GO:0016740">
    <property type="term" value="F:transferase activity"/>
    <property type="evidence" value="ECO:0007669"/>
    <property type="project" value="UniProtKB-KW"/>
</dbReference>
<evidence type="ECO:0000313" key="2">
    <source>
        <dbReference type="Proteomes" id="UP000320404"/>
    </source>
</evidence>